<proteinExistence type="predicted"/>
<organism evidence="1">
    <name type="scientific">marine sediment metagenome</name>
    <dbReference type="NCBI Taxonomy" id="412755"/>
    <lineage>
        <taxon>unclassified sequences</taxon>
        <taxon>metagenomes</taxon>
        <taxon>ecological metagenomes</taxon>
    </lineage>
</organism>
<sequence>MATILFLTDDVVRSLGLVWVRSWLSIGGVIQVREMPAGEEMR</sequence>
<name>A0A0F9G742_9ZZZZ</name>
<dbReference type="EMBL" id="LAZR01021168">
    <property type="protein sequence ID" value="KKL86246.1"/>
    <property type="molecule type" value="Genomic_DNA"/>
</dbReference>
<dbReference type="AlphaFoldDB" id="A0A0F9G742"/>
<protein>
    <submittedName>
        <fullName evidence="1">Uncharacterized protein</fullName>
    </submittedName>
</protein>
<accession>A0A0F9G742</accession>
<gene>
    <name evidence="1" type="ORF">LCGC14_1946580</name>
</gene>
<comment type="caution">
    <text evidence="1">The sequence shown here is derived from an EMBL/GenBank/DDBJ whole genome shotgun (WGS) entry which is preliminary data.</text>
</comment>
<evidence type="ECO:0000313" key="1">
    <source>
        <dbReference type="EMBL" id="KKL86246.1"/>
    </source>
</evidence>
<reference evidence="1" key="1">
    <citation type="journal article" date="2015" name="Nature">
        <title>Complex archaea that bridge the gap between prokaryotes and eukaryotes.</title>
        <authorList>
            <person name="Spang A."/>
            <person name="Saw J.H."/>
            <person name="Jorgensen S.L."/>
            <person name="Zaremba-Niedzwiedzka K."/>
            <person name="Martijn J."/>
            <person name="Lind A.E."/>
            <person name="van Eijk R."/>
            <person name="Schleper C."/>
            <person name="Guy L."/>
            <person name="Ettema T.J."/>
        </authorList>
    </citation>
    <scope>NUCLEOTIDE SEQUENCE</scope>
</reference>